<protein>
    <submittedName>
        <fullName evidence="3">Uncharacterized protein (DUF2062 family)</fullName>
    </submittedName>
</protein>
<evidence type="ECO:0000259" key="2">
    <source>
        <dbReference type="Pfam" id="PF09835"/>
    </source>
</evidence>
<feature type="domain" description="DUF2062" evidence="2">
    <location>
        <begin position="31"/>
        <end position="175"/>
    </location>
</feature>
<dbReference type="EMBL" id="JAVDXT010000003">
    <property type="protein sequence ID" value="MDR7378698.1"/>
    <property type="molecule type" value="Genomic_DNA"/>
</dbReference>
<dbReference type="PANTHER" id="PTHR40547:SF1">
    <property type="entry name" value="SLL0298 PROTEIN"/>
    <property type="match status" value="1"/>
</dbReference>
<name>A0ABU2CBJ7_9BURK</name>
<organism evidence="3 4">
    <name type="scientific">Rhodoferax ferrireducens</name>
    <dbReference type="NCBI Taxonomy" id="192843"/>
    <lineage>
        <taxon>Bacteria</taxon>
        <taxon>Pseudomonadati</taxon>
        <taxon>Pseudomonadota</taxon>
        <taxon>Betaproteobacteria</taxon>
        <taxon>Burkholderiales</taxon>
        <taxon>Comamonadaceae</taxon>
        <taxon>Rhodoferax</taxon>
    </lineage>
</organism>
<keyword evidence="4" id="KW-1185">Reference proteome</keyword>
<gene>
    <name evidence="3" type="ORF">J2X19_003392</name>
</gene>
<feature type="transmembrane region" description="Helical" evidence="1">
    <location>
        <begin position="114"/>
        <end position="133"/>
    </location>
</feature>
<evidence type="ECO:0000256" key="1">
    <source>
        <dbReference type="SAM" id="Phobius"/>
    </source>
</evidence>
<dbReference type="RefSeq" id="WP_310374991.1">
    <property type="nucleotide sequence ID" value="NZ_JAVDXT010000003.1"/>
</dbReference>
<feature type="transmembrane region" description="Helical" evidence="1">
    <location>
        <begin position="145"/>
        <end position="169"/>
    </location>
</feature>
<keyword evidence="1" id="KW-0472">Membrane</keyword>
<evidence type="ECO:0000313" key="3">
    <source>
        <dbReference type="EMBL" id="MDR7378698.1"/>
    </source>
</evidence>
<reference evidence="3 4" key="1">
    <citation type="submission" date="2023-07" db="EMBL/GenBank/DDBJ databases">
        <title>Sorghum-associated microbial communities from plants grown in Nebraska, USA.</title>
        <authorList>
            <person name="Schachtman D."/>
        </authorList>
    </citation>
    <scope>NUCLEOTIDE SEQUENCE [LARGE SCALE GENOMIC DNA]</scope>
    <source>
        <strain evidence="3 4">BE313</strain>
    </source>
</reference>
<feature type="transmembrane region" description="Helical" evidence="1">
    <location>
        <begin position="81"/>
        <end position="102"/>
    </location>
</feature>
<sequence length="189" mass="20894">MVSYSQKLRHWLRGLEPKVLSHLHGPLLERARPWLDRHDVFDFNRRPLALGVAIGMFCGLIPGPLQVPATFLLCAWLRGNAIAGALATCYTNPLTIVPLYMLAFQLGQWVLPGAYALPAMPSFGAGAVDWMAGLMDWVQAMGWPLLVGLPLMGAGFAVIAYAAMQALWLSPVIKRAWQLALRARRHRQA</sequence>
<proteinExistence type="predicted"/>
<dbReference type="PANTHER" id="PTHR40547">
    <property type="entry name" value="SLL0298 PROTEIN"/>
    <property type="match status" value="1"/>
</dbReference>
<accession>A0ABU2CBJ7</accession>
<dbReference type="Pfam" id="PF09835">
    <property type="entry name" value="DUF2062"/>
    <property type="match status" value="1"/>
</dbReference>
<keyword evidence="1" id="KW-0812">Transmembrane</keyword>
<feature type="transmembrane region" description="Helical" evidence="1">
    <location>
        <begin position="47"/>
        <end position="69"/>
    </location>
</feature>
<evidence type="ECO:0000313" key="4">
    <source>
        <dbReference type="Proteomes" id="UP001180487"/>
    </source>
</evidence>
<dbReference type="Proteomes" id="UP001180487">
    <property type="component" value="Unassembled WGS sequence"/>
</dbReference>
<dbReference type="InterPro" id="IPR018639">
    <property type="entry name" value="DUF2062"/>
</dbReference>
<comment type="caution">
    <text evidence="3">The sequence shown here is derived from an EMBL/GenBank/DDBJ whole genome shotgun (WGS) entry which is preliminary data.</text>
</comment>
<keyword evidence="1" id="KW-1133">Transmembrane helix</keyword>